<dbReference type="PANTHER" id="PTHR24056">
    <property type="entry name" value="CELL DIVISION PROTEIN KINASE"/>
    <property type="match status" value="1"/>
</dbReference>
<dbReference type="InterPro" id="IPR000719">
    <property type="entry name" value="Prot_kinase_dom"/>
</dbReference>
<dbReference type="EC" id="2.7.11.22" evidence="2"/>
<dbReference type="Proteomes" id="UP000319731">
    <property type="component" value="Unassembled WGS sequence"/>
</dbReference>
<comment type="catalytic activity">
    <reaction evidence="10">
        <text>L-seryl-[protein] + ATP = O-phospho-L-seryl-[protein] + ADP + H(+)</text>
        <dbReference type="Rhea" id="RHEA:17989"/>
        <dbReference type="Rhea" id="RHEA-COMP:9863"/>
        <dbReference type="Rhea" id="RHEA-COMP:11604"/>
        <dbReference type="ChEBI" id="CHEBI:15378"/>
        <dbReference type="ChEBI" id="CHEBI:29999"/>
        <dbReference type="ChEBI" id="CHEBI:30616"/>
        <dbReference type="ChEBI" id="CHEBI:83421"/>
        <dbReference type="ChEBI" id="CHEBI:456216"/>
        <dbReference type="EC" id="2.7.11.22"/>
    </reaction>
</comment>
<evidence type="ECO:0000256" key="7">
    <source>
        <dbReference type="ARBA" id="ARBA00022840"/>
    </source>
</evidence>
<dbReference type="InterPro" id="IPR011009">
    <property type="entry name" value="Kinase-like_dom_sf"/>
</dbReference>
<evidence type="ECO:0000256" key="10">
    <source>
        <dbReference type="ARBA" id="ARBA00048367"/>
    </source>
</evidence>
<keyword evidence="3" id="KW-0723">Serine/threonine-protein kinase</keyword>
<dbReference type="GO" id="GO:0004693">
    <property type="term" value="F:cyclin-dependent protein serine/threonine kinase activity"/>
    <property type="evidence" value="ECO:0007669"/>
    <property type="project" value="UniProtKB-EC"/>
</dbReference>
<evidence type="ECO:0000256" key="9">
    <source>
        <dbReference type="ARBA" id="ARBA00047811"/>
    </source>
</evidence>
<dbReference type="GO" id="GO:0005634">
    <property type="term" value="C:nucleus"/>
    <property type="evidence" value="ECO:0007669"/>
    <property type="project" value="UniProtKB-SubCell"/>
</dbReference>
<dbReference type="AlphaFoldDB" id="A0A507C7Q6"/>
<evidence type="ECO:0000256" key="1">
    <source>
        <dbReference type="ARBA" id="ARBA00004123"/>
    </source>
</evidence>
<reference evidence="12 13" key="1">
    <citation type="journal article" date="2019" name="Sci. Rep.">
        <title>Comparative genomics of chytrid fungi reveal insights into the obligate biotrophic and pathogenic lifestyle of Synchytrium endobioticum.</title>
        <authorList>
            <person name="van de Vossenberg B.T.L.H."/>
            <person name="Warris S."/>
            <person name="Nguyen H.D.T."/>
            <person name="van Gent-Pelzer M.P.E."/>
            <person name="Joly D.L."/>
            <person name="van de Geest H.C."/>
            <person name="Bonants P.J.M."/>
            <person name="Smith D.S."/>
            <person name="Levesque C.A."/>
            <person name="van der Lee T.A.J."/>
        </authorList>
    </citation>
    <scope>NUCLEOTIDE SEQUENCE [LARGE SCALE GENOMIC DNA]</scope>
    <source>
        <strain evidence="12 13">JEL517</strain>
    </source>
</reference>
<dbReference type="Pfam" id="PF00069">
    <property type="entry name" value="Pkinase"/>
    <property type="match status" value="1"/>
</dbReference>
<keyword evidence="8" id="KW-0539">Nucleus</keyword>
<dbReference type="PROSITE" id="PS50011">
    <property type="entry name" value="PROTEIN_KINASE_DOM"/>
    <property type="match status" value="1"/>
</dbReference>
<evidence type="ECO:0000256" key="6">
    <source>
        <dbReference type="ARBA" id="ARBA00022777"/>
    </source>
</evidence>
<keyword evidence="4" id="KW-0808">Transferase</keyword>
<dbReference type="STRING" id="1806994.A0A507C7Q6"/>
<dbReference type="SUPFAM" id="SSF56112">
    <property type="entry name" value="Protein kinase-like (PK-like)"/>
    <property type="match status" value="1"/>
</dbReference>
<keyword evidence="7" id="KW-0067">ATP-binding</keyword>
<dbReference type="Gene3D" id="1.10.510.10">
    <property type="entry name" value="Transferase(Phosphotransferase) domain 1"/>
    <property type="match status" value="1"/>
</dbReference>
<dbReference type="Gene3D" id="3.30.200.20">
    <property type="entry name" value="Phosphorylase Kinase, domain 1"/>
    <property type="match status" value="1"/>
</dbReference>
<sequence length="358" mass="40091">MDARPDTARSLFSDIGVDLSSSQLNLYQVNGTIGVVLSATHTITKQKVAIKKVPLKDDQTPETVSREVAALQACRSRHVVDLLSHFTIPYWSTMVFECCLGDLSDIITAHGPLPPDHVKSYTHMMLEGLDYIHSLGWMHRDIKPSNLLIAGDGSIRIGDFGLARQVHPVTKHPDDADEPRPYSNQVASRHEWYRAPELLYGARHYDFGVDMWAAGCIMAEMIRGTPLFPGRSDIEQLMLELATLPDHGKLEFTTVEEVKMETLVLQASHDAIELLEGFIKYSGQQRMSAKEGLESKYFANPLDMISGSMMHLPVKSTPNYEYDDEVEDDRTAPVNKSDSQELLNLMVIGVPIKLSRRN</sequence>
<comment type="catalytic activity">
    <reaction evidence="9">
        <text>L-threonyl-[protein] + ATP = O-phospho-L-threonyl-[protein] + ADP + H(+)</text>
        <dbReference type="Rhea" id="RHEA:46608"/>
        <dbReference type="Rhea" id="RHEA-COMP:11060"/>
        <dbReference type="Rhea" id="RHEA-COMP:11605"/>
        <dbReference type="ChEBI" id="CHEBI:15378"/>
        <dbReference type="ChEBI" id="CHEBI:30013"/>
        <dbReference type="ChEBI" id="CHEBI:30616"/>
        <dbReference type="ChEBI" id="CHEBI:61977"/>
        <dbReference type="ChEBI" id="CHEBI:456216"/>
        <dbReference type="EC" id="2.7.11.22"/>
    </reaction>
</comment>
<organism evidence="12 13">
    <name type="scientific">Synchytrium microbalum</name>
    <dbReference type="NCBI Taxonomy" id="1806994"/>
    <lineage>
        <taxon>Eukaryota</taxon>
        <taxon>Fungi</taxon>
        <taxon>Fungi incertae sedis</taxon>
        <taxon>Chytridiomycota</taxon>
        <taxon>Chytridiomycota incertae sedis</taxon>
        <taxon>Chytridiomycetes</taxon>
        <taxon>Synchytriales</taxon>
        <taxon>Synchytriaceae</taxon>
        <taxon>Synchytrium</taxon>
    </lineage>
</organism>
<dbReference type="OrthoDB" id="1732493at2759"/>
<dbReference type="FunFam" id="1.10.510.10:FF:000624">
    <property type="entry name" value="Mitogen-activated protein kinase"/>
    <property type="match status" value="1"/>
</dbReference>
<dbReference type="GO" id="GO:0005524">
    <property type="term" value="F:ATP binding"/>
    <property type="evidence" value="ECO:0007669"/>
    <property type="project" value="UniProtKB-KW"/>
</dbReference>
<evidence type="ECO:0000259" key="11">
    <source>
        <dbReference type="PROSITE" id="PS50011"/>
    </source>
</evidence>
<comment type="subcellular location">
    <subcellularLocation>
        <location evidence="1">Nucleus</location>
    </subcellularLocation>
</comment>
<keyword evidence="5" id="KW-0547">Nucleotide-binding</keyword>
<evidence type="ECO:0000313" key="12">
    <source>
        <dbReference type="EMBL" id="TPX35358.1"/>
    </source>
</evidence>
<evidence type="ECO:0000256" key="8">
    <source>
        <dbReference type="ARBA" id="ARBA00023242"/>
    </source>
</evidence>
<dbReference type="EMBL" id="QEAO01000009">
    <property type="protein sequence ID" value="TPX35358.1"/>
    <property type="molecule type" value="Genomic_DNA"/>
</dbReference>
<dbReference type="GeneID" id="42003431"/>
<dbReference type="RefSeq" id="XP_031025885.1">
    <property type="nucleotide sequence ID" value="XM_031168134.1"/>
</dbReference>
<keyword evidence="6" id="KW-0418">Kinase</keyword>
<gene>
    <name evidence="12" type="ORF">SmJEL517_g02206</name>
</gene>
<dbReference type="SMART" id="SM00220">
    <property type="entry name" value="S_TKc"/>
    <property type="match status" value="1"/>
</dbReference>
<evidence type="ECO:0000256" key="2">
    <source>
        <dbReference type="ARBA" id="ARBA00012425"/>
    </source>
</evidence>
<name>A0A507C7Q6_9FUNG</name>
<dbReference type="PANTHER" id="PTHR24056:SF171">
    <property type="entry name" value="CYCLIN-DEPENDENT KINASE 20"/>
    <property type="match status" value="1"/>
</dbReference>
<feature type="domain" description="Protein kinase" evidence="11">
    <location>
        <begin position="22"/>
        <end position="298"/>
    </location>
</feature>
<proteinExistence type="predicted"/>
<comment type="caution">
    <text evidence="12">The sequence shown here is derived from an EMBL/GenBank/DDBJ whole genome shotgun (WGS) entry which is preliminary data.</text>
</comment>
<evidence type="ECO:0000256" key="3">
    <source>
        <dbReference type="ARBA" id="ARBA00022527"/>
    </source>
</evidence>
<accession>A0A507C7Q6</accession>
<evidence type="ECO:0000256" key="5">
    <source>
        <dbReference type="ARBA" id="ARBA00022741"/>
    </source>
</evidence>
<protein>
    <recommendedName>
        <fullName evidence="2">cyclin-dependent kinase</fullName>
        <ecNumber evidence="2">2.7.11.22</ecNumber>
    </recommendedName>
</protein>
<evidence type="ECO:0000313" key="13">
    <source>
        <dbReference type="Proteomes" id="UP000319731"/>
    </source>
</evidence>
<dbReference type="InterPro" id="IPR050108">
    <property type="entry name" value="CDK"/>
</dbReference>
<keyword evidence="13" id="KW-1185">Reference proteome</keyword>
<evidence type="ECO:0000256" key="4">
    <source>
        <dbReference type="ARBA" id="ARBA00022679"/>
    </source>
</evidence>